<name>A0ABR9JK80_9ACTN</name>
<reference evidence="1 2" key="1">
    <citation type="submission" date="2020-10" db="EMBL/GenBank/DDBJ databases">
        <title>Sequencing the genomes of 1000 actinobacteria strains.</title>
        <authorList>
            <person name="Klenk H.-P."/>
        </authorList>
    </citation>
    <scope>NUCLEOTIDE SEQUENCE [LARGE SCALE GENOMIC DNA]</scope>
    <source>
        <strain evidence="1 2">DSM 46744</strain>
    </source>
</reference>
<organism evidence="1 2">
    <name type="scientific">Actinomadura algeriensis</name>
    <dbReference type="NCBI Taxonomy" id="1679523"/>
    <lineage>
        <taxon>Bacteria</taxon>
        <taxon>Bacillati</taxon>
        <taxon>Actinomycetota</taxon>
        <taxon>Actinomycetes</taxon>
        <taxon>Streptosporangiales</taxon>
        <taxon>Thermomonosporaceae</taxon>
        <taxon>Actinomadura</taxon>
    </lineage>
</organism>
<protein>
    <recommendedName>
        <fullName evidence="3">ADP-ribose pyrophosphatase YjhB (NUDIX family)</fullName>
    </recommendedName>
</protein>
<comment type="caution">
    <text evidence="1">The sequence shown here is derived from an EMBL/GenBank/DDBJ whole genome shotgun (WGS) entry which is preliminary data.</text>
</comment>
<sequence>MDIPHELCTIEIERGTVRLKTIEADMTYGGLIEGVPTAHLNGRIIERTVANAERRYGLDVWVVPPRRVTETGRYTGAVREYLPPVRCTGMFDGPPTPRSVGDWWVSSLAVVWFQDASDRLVHPDAADAMRAMPWDELAKDFTWDDC</sequence>
<dbReference type="RefSeq" id="WP_192757905.1">
    <property type="nucleotide sequence ID" value="NZ_JADBDZ010000001.1"/>
</dbReference>
<evidence type="ECO:0000313" key="2">
    <source>
        <dbReference type="Proteomes" id="UP000627838"/>
    </source>
</evidence>
<gene>
    <name evidence="1" type="ORF">H4W34_000796</name>
</gene>
<dbReference type="Proteomes" id="UP000627838">
    <property type="component" value="Unassembled WGS sequence"/>
</dbReference>
<accession>A0ABR9JK80</accession>
<dbReference type="EMBL" id="JADBDZ010000001">
    <property type="protein sequence ID" value="MBE1530963.1"/>
    <property type="molecule type" value="Genomic_DNA"/>
</dbReference>
<evidence type="ECO:0008006" key="3">
    <source>
        <dbReference type="Google" id="ProtNLM"/>
    </source>
</evidence>
<evidence type="ECO:0000313" key="1">
    <source>
        <dbReference type="EMBL" id="MBE1530963.1"/>
    </source>
</evidence>
<proteinExistence type="predicted"/>
<keyword evidence="2" id="KW-1185">Reference proteome</keyword>